<keyword evidence="3" id="KW-0547">Nucleotide-binding</keyword>
<dbReference type="InterPro" id="IPR027417">
    <property type="entry name" value="P-loop_NTPase"/>
</dbReference>
<feature type="domain" description="ABC transporter" evidence="5">
    <location>
        <begin position="9"/>
        <end position="239"/>
    </location>
</feature>
<accession>A0A2P7RME8</accession>
<name>A0A2P7RME8_9HYPH</name>
<evidence type="ECO:0000256" key="3">
    <source>
        <dbReference type="ARBA" id="ARBA00022741"/>
    </source>
</evidence>
<dbReference type="Proteomes" id="UP000240653">
    <property type="component" value="Unassembled WGS sequence"/>
</dbReference>
<dbReference type="Gene3D" id="3.40.50.300">
    <property type="entry name" value="P-loop containing nucleotide triphosphate hydrolases"/>
    <property type="match status" value="1"/>
</dbReference>
<evidence type="ECO:0000313" key="7">
    <source>
        <dbReference type="Proteomes" id="UP000240653"/>
    </source>
</evidence>
<dbReference type="InterPro" id="IPR003593">
    <property type="entry name" value="AAA+_ATPase"/>
</dbReference>
<dbReference type="InterPro" id="IPR017871">
    <property type="entry name" value="ABC_transporter-like_CS"/>
</dbReference>
<dbReference type="InterPro" id="IPR051120">
    <property type="entry name" value="ABC_AA/LPS_Transport"/>
</dbReference>
<dbReference type="SUPFAM" id="SSF52540">
    <property type="entry name" value="P-loop containing nucleoside triphosphate hydrolases"/>
    <property type="match status" value="1"/>
</dbReference>
<keyword evidence="7" id="KW-1185">Reference proteome</keyword>
<dbReference type="OrthoDB" id="9806149at2"/>
<reference evidence="6 7" key="1">
    <citation type="submission" date="2018-03" db="EMBL/GenBank/DDBJ databases">
        <title>The draft genome of Mesorhizobium soli JCM 19897.</title>
        <authorList>
            <person name="Li L."/>
            <person name="Liu L."/>
            <person name="Liang L."/>
            <person name="Wang T."/>
            <person name="Zhang X."/>
        </authorList>
    </citation>
    <scope>NUCLEOTIDE SEQUENCE [LARGE SCALE GENOMIC DNA]</scope>
    <source>
        <strain evidence="6 7">JCM 19897</strain>
    </source>
</reference>
<dbReference type="GO" id="GO:0016887">
    <property type="term" value="F:ATP hydrolysis activity"/>
    <property type="evidence" value="ECO:0007669"/>
    <property type="project" value="InterPro"/>
</dbReference>
<dbReference type="PANTHER" id="PTHR45772">
    <property type="entry name" value="CONSERVED COMPONENT OF ABC TRANSPORTER FOR NATURAL AMINO ACIDS-RELATED"/>
    <property type="match status" value="1"/>
</dbReference>
<evidence type="ECO:0000256" key="4">
    <source>
        <dbReference type="ARBA" id="ARBA00022840"/>
    </source>
</evidence>
<protein>
    <submittedName>
        <fullName evidence="6">ABC transporter ATP-binding protein</fullName>
    </submittedName>
</protein>
<comment type="similarity">
    <text evidence="1">Belongs to the ABC transporter superfamily.</text>
</comment>
<evidence type="ECO:0000259" key="5">
    <source>
        <dbReference type="PROSITE" id="PS50893"/>
    </source>
</evidence>
<organism evidence="6 7">
    <name type="scientific">Pseudaminobacter soli</name>
    <name type="common">ex Li et al. 2025</name>
    <dbReference type="NCBI Taxonomy" id="1295366"/>
    <lineage>
        <taxon>Bacteria</taxon>
        <taxon>Pseudomonadati</taxon>
        <taxon>Pseudomonadota</taxon>
        <taxon>Alphaproteobacteria</taxon>
        <taxon>Hyphomicrobiales</taxon>
        <taxon>Phyllobacteriaceae</taxon>
        <taxon>Pseudaminobacter</taxon>
    </lineage>
</organism>
<dbReference type="PROSITE" id="PS00211">
    <property type="entry name" value="ABC_TRANSPORTER_1"/>
    <property type="match status" value="1"/>
</dbReference>
<dbReference type="AlphaFoldDB" id="A0A2P7RME8"/>
<keyword evidence="2" id="KW-0813">Transport</keyword>
<evidence type="ECO:0000256" key="1">
    <source>
        <dbReference type="ARBA" id="ARBA00005417"/>
    </source>
</evidence>
<dbReference type="Pfam" id="PF00005">
    <property type="entry name" value="ABC_tran"/>
    <property type="match status" value="1"/>
</dbReference>
<sequence length="241" mass="26308">MRPSGGSILVVRDLYRYFGGIKAANGVNLDVGRREIAGLIGPNGSGKSTLFSLVAGTVKPDRGQIRFDGHEIAGMSAHRIARLGLARTFQIPAMFDNMTVTENLLAGAAQGHWQGAHERAAETLGLLKLVHVADNRASDLSGGQQKLLEFGRVIMRQASLILLDEVTAGVHPNIRKIILEAIARLRERGISFLIIEHDMEMVRNVCDRIIVMDSGRVVTSGSFNDIVRNSEVMQTYLGRPQ</sequence>
<dbReference type="SMART" id="SM00382">
    <property type="entry name" value="AAA"/>
    <property type="match status" value="1"/>
</dbReference>
<dbReference type="PANTHER" id="PTHR45772:SF9">
    <property type="entry name" value="CONSERVED COMPONENT OF ABC TRANSPORTER FOR NATURAL AMINO ACIDS"/>
    <property type="match status" value="1"/>
</dbReference>
<dbReference type="EMBL" id="PXYL01000039">
    <property type="protein sequence ID" value="PSJ51394.1"/>
    <property type="molecule type" value="Genomic_DNA"/>
</dbReference>
<dbReference type="PROSITE" id="PS50893">
    <property type="entry name" value="ABC_TRANSPORTER_2"/>
    <property type="match status" value="1"/>
</dbReference>
<proteinExistence type="inferred from homology"/>
<dbReference type="InterPro" id="IPR003439">
    <property type="entry name" value="ABC_transporter-like_ATP-bd"/>
</dbReference>
<gene>
    <name evidence="6" type="ORF">C7I85_29590</name>
</gene>
<dbReference type="GO" id="GO:0005524">
    <property type="term" value="F:ATP binding"/>
    <property type="evidence" value="ECO:0007669"/>
    <property type="project" value="UniProtKB-KW"/>
</dbReference>
<evidence type="ECO:0000313" key="6">
    <source>
        <dbReference type="EMBL" id="PSJ51394.1"/>
    </source>
</evidence>
<keyword evidence="4 6" id="KW-0067">ATP-binding</keyword>
<comment type="caution">
    <text evidence="6">The sequence shown here is derived from an EMBL/GenBank/DDBJ whole genome shotgun (WGS) entry which is preliminary data.</text>
</comment>
<evidence type="ECO:0000256" key="2">
    <source>
        <dbReference type="ARBA" id="ARBA00022448"/>
    </source>
</evidence>
<dbReference type="CDD" id="cd03219">
    <property type="entry name" value="ABC_Mj1267_LivG_branched"/>
    <property type="match status" value="1"/>
</dbReference>
<dbReference type="GO" id="GO:0005886">
    <property type="term" value="C:plasma membrane"/>
    <property type="evidence" value="ECO:0007669"/>
    <property type="project" value="TreeGrafter"/>
</dbReference>